<dbReference type="AlphaFoldDB" id="A0A834J6Y9"/>
<evidence type="ECO:0000313" key="1">
    <source>
        <dbReference type="EMBL" id="KAF7381702.1"/>
    </source>
</evidence>
<evidence type="ECO:0000313" key="2">
    <source>
        <dbReference type="Proteomes" id="UP000617340"/>
    </source>
</evidence>
<comment type="caution">
    <text evidence="1">The sequence shown here is derived from an EMBL/GenBank/DDBJ whole genome shotgun (WGS) entry which is preliminary data.</text>
</comment>
<sequence length="256" mass="29291">MALKEEESARKKKLTGIRCRTQSHKSMESSIKTLAPICETTDLCKLVRFIRYFLEKFVLLMQRRTGIEEAGTGSNTSGRLLIRTKTVEMSQEDRPLDCPVIVYILLIHPREYNCPININSKVFVMYSLVGRSSTGFERRRSCKEEEIDRNKECSNAVVRARSEKRLCAEEAPTYRGSRGQLSTTSHFSKVVVMSNPSLMACGLIKTPFTLYHVDTYARSSLFLDGDDGPFHLLATTFRIRVRENLRILRLESSFCN</sequence>
<reference evidence="1" key="1">
    <citation type="journal article" date="2020" name="G3 (Bethesda)">
        <title>High-Quality Assemblies for Three Invasive Social Wasps from the &lt;i&gt;Vespula&lt;/i&gt; Genus.</title>
        <authorList>
            <person name="Harrop T.W.R."/>
            <person name="Guhlin J."/>
            <person name="McLaughlin G.M."/>
            <person name="Permina E."/>
            <person name="Stockwell P."/>
            <person name="Gilligan J."/>
            <person name="Le Lec M.F."/>
            <person name="Gruber M.A.M."/>
            <person name="Quinn O."/>
            <person name="Lovegrove M."/>
            <person name="Duncan E.J."/>
            <person name="Remnant E.J."/>
            <person name="Van Eeckhoven J."/>
            <person name="Graham B."/>
            <person name="Knapp R.A."/>
            <person name="Langford K.W."/>
            <person name="Kronenberg Z."/>
            <person name="Press M.O."/>
            <person name="Eacker S.M."/>
            <person name="Wilson-Rankin E.E."/>
            <person name="Purcell J."/>
            <person name="Lester P.J."/>
            <person name="Dearden P.K."/>
        </authorList>
    </citation>
    <scope>NUCLEOTIDE SEQUENCE</scope>
    <source>
        <strain evidence="1">Linc-1</strain>
    </source>
</reference>
<protein>
    <submittedName>
        <fullName evidence="1">Uncharacterized protein</fullName>
    </submittedName>
</protein>
<name>A0A834J6Y9_VESGE</name>
<organism evidence="1 2">
    <name type="scientific">Vespula germanica</name>
    <name type="common">German yellow jacket</name>
    <name type="synonym">Paravespula germanica</name>
    <dbReference type="NCBI Taxonomy" id="30212"/>
    <lineage>
        <taxon>Eukaryota</taxon>
        <taxon>Metazoa</taxon>
        <taxon>Ecdysozoa</taxon>
        <taxon>Arthropoda</taxon>
        <taxon>Hexapoda</taxon>
        <taxon>Insecta</taxon>
        <taxon>Pterygota</taxon>
        <taxon>Neoptera</taxon>
        <taxon>Endopterygota</taxon>
        <taxon>Hymenoptera</taxon>
        <taxon>Apocrita</taxon>
        <taxon>Aculeata</taxon>
        <taxon>Vespoidea</taxon>
        <taxon>Vespidae</taxon>
        <taxon>Vespinae</taxon>
        <taxon>Vespula</taxon>
    </lineage>
</organism>
<keyword evidence="2" id="KW-1185">Reference proteome</keyword>
<proteinExistence type="predicted"/>
<gene>
    <name evidence="1" type="ORF">HZH68_015575</name>
</gene>
<dbReference type="EMBL" id="JACSDZ010000021">
    <property type="protein sequence ID" value="KAF7381702.1"/>
    <property type="molecule type" value="Genomic_DNA"/>
</dbReference>
<accession>A0A834J6Y9</accession>
<dbReference type="Proteomes" id="UP000617340">
    <property type="component" value="Unassembled WGS sequence"/>
</dbReference>